<sequence length="357" mass="39327">MAVMRRTGGHLLVQPLPDEHLFSVIARHHLVSAGRTAVDTLNRLDIEPGPLRSQNVFNAAFHSAVPSLAAGLGMSPGELVRRHSLLPLYRIALPANVLSTWEKRWEIGDDASDDAIATLNPNVLCHDASWRYCPRCAEEDVLRHGVEYWHVLHQIPGLERCPLHAVPLRGRCPSCGFSQLKLNDLTLPRPRCGCEPERSLSSALPWDEWLGALLFRLRDAEGVSVEAIVKMLSEVLDLPHPLKVRDRPATAERLKRIEARTGEASLARIFHFYRTEGATFRGRARPNIVWTSLAESFGAARHPLYFLVLLWSLRLTPDQVAAGSADVSEGATLPAASAGLPAAAASETSSRRSGDRQ</sequence>
<dbReference type="InterPro" id="IPR009492">
    <property type="entry name" value="TniQ"/>
</dbReference>
<reference evidence="3 4" key="1">
    <citation type="submission" date="2018-05" db="EMBL/GenBank/DDBJ databases">
        <title>Spiribacter halobius sp. nov., a moderately halophilic bacterium isolated from marine solar saltern.</title>
        <authorList>
            <person name="Zheng W.-S."/>
            <person name="Lu D.-C."/>
            <person name="Du Z.-J."/>
        </authorList>
    </citation>
    <scope>NUCLEOTIDE SEQUENCE [LARGE SCALE GENOMIC DNA]</scope>
    <source>
        <strain evidence="3 4">E85</strain>
    </source>
</reference>
<feature type="domain" description="TniQ" evidence="2">
    <location>
        <begin position="13"/>
        <end position="168"/>
    </location>
</feature>
<proteinExistence type="predicted"/>
<evidence type="ECO:0000256" key="1">
    <source>
        <dbReference type="SAM" id="MobiDB-lite"/>
    </source>
</evidence>
<keyword evidence="4" id="KW-1185">Reference proteome</keyword>
<feature type="region of interest" description="Disordered" evidence="1">
    <location>
        <begin position="337"/>
        <end position="357"/>
    </location>
</feature>
<protein>
    <recommendedName>
        <fullName evidence="2">TniQ domain-containing protein</fullName>
    </recommendedName>
</protein>
<evidence type="ECO:0000313" key="3">
    <source>
        <dbReference type="EMBL" id="PWG63358.1"/>
    </source>
</evidence>
<organism evidence="3 4">
    <name type="scientific">Sediminicurvatus halobius</name>
    <dbReference type="NCBI Taxonomy" id="2182432"/>
    <lineage>
        <taxon>Bacteria</taxon>
        <taxon>Pseudomonadati</taxon>
        <taxon>Pseudomonadota</taxon>
        <taxon>Gammaproteobacteria</taxon>
        <taxon>Chromatiales</taxon>
        <taxon>Ectothiorhodospiraceae</taxon>
        <taxon>Sediminicurvatus</taxon>
    </lineage>
</organism>
<dbReference type="Proteomes" id="UP000245474">
    <property type="component" value="Unassembled WGS sequence"/>
</dbReference>
<dbReference type="Pfam" id="PF06527">
    <property type="entry name" value="TniQ"/>
    <property type="match status" value="1"/>
</dbReference>
<dbReference type="RefSeq" id="WP_109678254.1">
    <property type="nucleotide sequence ID" value="NZ_CP086615.1"/>
</dbReference>
<name>A0A2U2N2V0_9GAMM</name>
<feature type="compositionally biased region" description="Low complexity" evidence="1">
    <location>
        <begin position="337"/>
        <end position="348"/>
    </location>
</feature>
<accession>A0A2U2N2V0</accession>
<evidence type="ECO:0000313" key="4">
    <source>
        <dbReference type="Proteomes" id="UP000245474"/>
    </source>
</evidence>
<gene>
    <name evidence="3" type="ORF">DEM34_08600</name>
</gene>
<dbReference type="EMBL" id="QFFI01000011">
    <property type="protein sequence ID" value="PWG63358.1"/>
    <property type="molecule type" value="Genomic_DNA"/>
</dbReference>
<evidence type="ECO:0000259" key="2">
    <source>
        <dbReference type="Pfam" id="PF06527"/>
    </source>
</evidence>
<dbReference type="AlphaFoldDB" id="A0A2U2N2V0"/>
<comment type="caution">
    <text evidence="3">The sequence shown here is derived from an EMBL/GenBank/DDBJ whole genome shotgun (WGS) entry which is preliminary data.</text>
</comment>